<organism evidence="2 3">
    <name type="scientific">Domibacillus epiphyticus</name>
    <dbReference type="NCBI Taxonomy" id="1714355"/>
    <lineage>
        <taxon>Bacteria</taxon>
        <taxon>Bacillati</taxon>
        <taxon>Bacillota</taxon>
        <taxon>Bacilli</taxon>
        <taxon>Bacillales</taxon>
        <taxon>Bacillaceae</taxon>
        <taxon>Domibacillus</taxon>
    </lineage>
</organism>
<sequence length="69" mass="7558">MKIPKNSPAAAGLFDTCIVGVSVLKLAVFRFLHISFLLDGRIFADNGRIIGEIGRIIRNPAVQLIIRPN</sequence>
<keyword evidence="1" id="KW-0812">Transmembrane</keyword>
<dbReference type="STRING" id="1714355.BTO28_11450"/>
<gene>
    <name evidence="2" type="ORF">BTO28_11450</name>
</gene>
<reference evidence="2 3" key="1">
    <citation type="submission" date="2016-12" db="EMBL/GenBank/DDBJ databases">
        <title>Domibacillus sp. SAB 38T whole genome sequencing.</title>
        <authorList>
            <person name="Verma A."/>
            <person name="Ojha A.K."/>
            <person name="Krishnamurthi S."/>
        </authorList>
    </citation>
    <scope>NUCLEOTIDE SEQUENCE [LARGE SCALE GENOMIC DNA]</scope>
    <source>
        <strain evidence="2 3">SAB 38</strain>
    </source>
</reference>
<feature type="transmembrane region" description="Helical" evidence="1">
    <location>
        <begin position="12"/>
        <end position="32"/>
    </location>
</feature>
<evidence type="ECO:0000256" key="1">
    <source>
        <dbReference type="SAM" id="Phobius"/>
    </source>
</evidence>
<keyword evidence="3" id="KW-1185">Reference proteome</keyword>
<name>A0A1V2A6M2_9BACI</name>
<accession>A0A1V2A6M2</accession>
<evidence type="ECO:0000313" key="3">
    <source>
        <dbReference type="Proteomes" id="UP000188613"/>
    </source>
</evidence>
<keyword evidence="1" id="KW-0472">Membrane</keyword>
<evidence type="ECO:0000313" key="2">
    <source>
        <dbReference type="EMBL" id="OMP66651.1"/>
    </source>
</evidence>
<comment type="caution">
    <text evidence="2">The sequence shown here is derived from an EMBL/GenBank/DDBJ whole genome shotgun (WGS) entry which is preliminary data.</text>
</comment>
<dbReference type="EMBL" id="MSFI01000019">
    <property type="protein sequence ID" value="OMP66651.1"/>
    <property type="molecule type" value="Genomic_DNA"/>
</dbReference>
<protein>
    <submittedName>
        <fullName evidence="2">Uncharacterized protein</fullName>
    </submittedName>
</protein>
<proteinExistence type="predicted"/>
<keyword evidence="1" id="KW-1133">Transmembrane helix</keyword>
<dbReference type="Proteomes" id="UP000188613">
    <property type="component" value="Unassembled WGS sequence"/>
</dbReference>
<dbReference type="AlphaFoldDB" id="A0A1V2A6M2"/>